<evidence type="ECO:0000313" key="4">
    <source>
        <dbReference type="Proteomes" id="UP000257479"/>
    </source>
</evidence>
<dbReference type="EMBL" id="DMNG01000038">
    <property type="protein sequence ID" value="HAN23414.1"/>
    <property type="molecule type" value="Genomic_DNA"/>
</dbReference>
<dbReference type="PANTHER" id="PTHR48100">
    <property type="entry name" value="BROAD-SPECIFICITY PHOSPHATASE YOR283W-RELATED"/>
    <property type="match status" value="1"/>
</dbReference>
<feature type="region of interest" description="Disordered" evidence="2">
    <location>
        <begin position="23"/>
        <end position="49"/>
    </location>
</feature>
<dbReference type="AlphaFoldDB" id="A0A3C1KAK5"/>
<dbReference type="GO" id="GO:0016791">
    <property type="term" value="F:phosphatase activity"/>
    <property type="evidence" value="ECO:0007669"/>
    <property type="project" value="TreeGrafter"/>
</dbReference>
<dbReference type="InterPro" id="IPR013078">
    <property type="entry name" value="His_Pase_superF_clade-1"/>
</dbReference>
<dbReference type="CDD" id="cd07067">
    <property type="entry name" value="HP_PGM_like"/>
    <property type="match status" value="1"/>
</dbReference>
<gene>
    <name evidence="3" type="ORF">DCP95_02440</name>
</gene>
<proteinExistence type="predicted"/>
<dbReference type="Gene3D" id="3.40.50.1240">
    <property type="entry name" value="Phosphoglycerate mutase-like"/>
    <property type="match status" value="1"/>
</dbReference>
<sequence>MSSTADHPTRIILVRHGETDWNRAGRIQGSTDIPLNDTGRAQARDAAER</sequence>
<dbReference type="SUPFAM" id="SSF53254">
    <property type="entry name" value="Phosphoglycerate mutase-like"/>
    <property type="match status" value="1"/>
</dbReference>
<comment type="caution">
    <text evidence="3">The sequence shown here is derived from an EMBL/GenBank/DDBJ whole genome shotgun (WGS) entry which is preliminary data.</text>
</comment>
<evidence type="ECO:0000256" key="1">
    <source>
        <dbReference type="PIRSR" id="PIRSR613078-2"/>
    </source>
</evidence>
<protein>
    <recommendedName>
        <fullName evidence="5">Histidine phosphatase family protein</fullName>
    </recommendedName>
</protein>
<dbReference type="InterPro" id="IPR029033">
    <property type="entry name" value="His_PPase_superfam"/>
</dbReference>
<evidence type="ECO:0000256" key="2">
    <source>
        <dbReference type="SAM" id="MobiDB-lite"/>
    </source>
</evidence>
<dbReference type="InterPro" id="IPR050275">
    <property type="entry name" value="PGM_Phosphatase"/>
</dbReference>
<feature type="non-terminal residue" evidence="3">
    <location>
        <position position="49"/>
    </location>
</feature>
<evidence type="ECO:0000313" key="3">
    <source>
        <dbReference type="EMBL" id="HAN23414.1"/>
    </source>
</evidence>
<name>A0A3C1KAK5_9MICO</name>
<dbReference type="PROSITE" id="PS00175">
    <property type="entry name" value="PG_MUTASE"/>
    <property type="match status" value="1"/>
</dbReference>
<evidence type="ECO:0008006" key="5">
    <source>
        <dbReference type="Google" id="ProtNLM"/>
    </source>
</evidence>
<dbReference type="InterPro" id="IPR001345">
    <property type="entry name" value="PG/BPGM_mutase_AS"/>
</dbReference>
<dbReference type="SMART" id="SM00855">
    <property type="entry name" value="PGAM"/>
    <property type="match status" value="1"/>
</dbReference>
<dbReference type="Pfam" id="PF00300">
    <property type="entry name" value="His_Phos_1"/>
    <property type="match status" value="1"/>
</dbReference>
<dbReference type="Proteomes" id="UP000257479">
    <property type="component" value="Unassembled WGS sequence"/>
</dbReference>
<accession>A0A3C1KAK5</accession>
<feature type="binding site" evidence="1">
    <location>
        <begin position="15"/>
        <end position="22"/>
    </location>
    <ligand>
        <name>substrate</name>
    </ligand>
</feature>
<reference evidence="3 4" key="1">
    <citation type="journal article" date="2018" name="Nat. Biotechnol.">
        <title>A standardized bacterial taxonomy based on genome phylogeny substantially revises the tree of life.</title>
        <authorList>
            <person name="Parks D.H."/>
            <person name="Chuvochina M."/>
            <person name="Waite D.W."/>
            <person name="Rinke C."/>
            <person name="Skarshewski A."/>
            <person name="Chaumeil P.A."/>
            <person name="Hugenholtz P."/>
        </authorList>
    </citation>
    <scope>NUCLEOTIDE SEQUENCE [LARGE SCALE GENOMIC DNA]</scope>
    <source>
        <strain evidence="3">UBA9152</strain>
    </source>
</reference>
<organism evidence="3 4">
    <name type="scientific">Microbacterium ginsengisoli</name>
    <dbReference type="NCBI Taxonomy" id="400772"/>
    <lineage>
        <taxon>Bacteria</taxon>
        <taxon>Bacillati</taxon>
        <taxon>Actinomycetota</taxon>
        <taxon>Actinomycetes</taxon>
        <taxon>Micrococcales</taxon>
        <taxon>Microbacteriaceae</taxon>
        <taxon>Microbacterium</taxon>
    </lineage>
</organism>